<sequence length="234" mass="25836">MKSKLLIIFYITAILCSLSAKADEILLKNGDRITGTIINKSGNTLKIKTEYSDKITIKWDSIESFSTTQPVLLTFSNKEEITGITEISPDNTFTVKQEGVYQSEPIPLAEITEINKKFLSGQVNAGGALFSGNTQRQSYNLNTDIVVRGRDDRVSFGGNSITPIANQEIPTVARKLYSTHVIFNYTVTMLTSLPIHGTVTRMVYSLTTACKILNCALRSVLVQVTRFSQLAISI</sequence>
<evidence type="ECO:0000313" key="3">
    <source>
        <dbReference type="Proteomes" id="UP000316473"/>
    </source>
</evidence>
<name>A0A4Y1YMY0_9PROT</name>
<dbReference type="EMBL" id="AP019755">
    <property type="protein sequence ID" value="BBL34273.1"/>
    <property type="molecule type" value="Genomic_DNA"/>
</dbReference>
<dbReference type="Proteomes" id="UP000316473">
    <property type="component" value="Chromosome"/>
</dbReference>
<accession>A0A4Y1YMY0</accession>
<dbReference type="KEGG" id="nst:Nstercoris_00504"/>
<evidence type="ECO:0000256" key="1">
    <source>
        <dbReference type="SAM" id="SignalP"/>
    </source>
</evidence>
<proteinExistence type="predicted"/>
<gene>
    <name evidence="2" type="ORF">Nstercoris_00504</name>
</gene>
<evidence type="ECO:0008006" key="4">
    <source>
        <dbReference type="Google" id="ProtNLM"/>
    </source>
</evidence>
<feature type="signal peptide" evidence="1">
    <location>
        <begin position="1"/>
        <end position="22"/>
    </location>
</feature>
<dbReference type="AlphaFoldDB" id="A0A4Y1YMY0"/>
<keyword evidence="1" id="KW-0732">Signal</keyword>
<evidence type="ECO:0000313" key="2">
    <source>
        <dbReference type="EMBL" id="BBL34273.1"/>
    </source>
</evidence>
<keyword evidence="3" id="KW-1185">Reference proteome</keyword>
<feature type="chain" id="PRO_5021426249" description="DUF481 domain-containing protein" evidence="1">
    <location>
        <begin position="23"/>
        <end position="234"/>
    </location>
</feature>
<organism evidence="2 3">
    <name type="scientific">Nitrosomonas stercoris</name>
    <dbReference type="NCBI Taxonomy" id="1444684"/>
    <lineage>
        <taxon>Bacteria</taxon>
        <taxon>Pseudomonadati</taxon>
        <taxon>Pseudomonadota</taxon>
        <taxon>Betaproteobacteria</taxon>
        <taxon>Nitrosomonadales</taxon>
        <taxon>Nitrosomonadaceae</taxon>
        <taxon>Nitrosomonas</taxon>
    </lineage>
</organism>
<reference evidence="2 3" key="1">
    <citation type="submission" date="2019-06" db="EMBL/GenBank/DDBJ databases">
        <title>Nitrosomonas stercoris KYUHI-S whole genome shotgun sequence.</title>
        <authorList>
            <person name="Nakagawa T."/>
            <person name="Tsuchiya Y."/>
            <person name="Takahashi R."/>
        </authorList>
    </citation>
    <scope>NUCLEOTIDE SEQUENCE [LARGE SCALE GENOMIC DNA]</scope>
    <source>
        <strain evidence="2 3">KYUHI-S</strain>
    </source>
</reference>
<protein>
    <recommendedName>
        <fullName evidence="4">DUF481 domain-containing protein</fullName>
    </recommendedName>
</protein>